<gene>
    <name evidence="2" type="ORF">FVR03_10965</name>
</gene>
<accession>A0A5C8KAZ6</accession>
<feature type="chain" id="PRO_5022912460" evidence="1">
    <location>
        <begin position="22"/>
        <end position="273"/>
    </location>
</feature>
<sequence>MLKIALTSFALCLFSVSTPIANNNTGKLMPAIELDAAAASNNTAAMSFAEKQIIFDDYVLQVYDEAKLNKTGLSLEVFKKAIIGYQNFKQHNMLAPAKSIITVIDFTKNSSDKRLWIIDLKSKKVLFNTLVAHGRNSGEQKAMQFSNEFNSFKSSMGFYITDQTYFGKHGLSLRLSGMDENFNTNAKERAIVVHGADYVSESFIKQYGRLGRSLGCPALPTAVTKEVVELIKDNTCLYIHAADAKYTSTYLDPTIAVEMYALEMPLLDLQASN</sequence>
<organism evidence="2 3">
    <name type="scientific">Pontibacter qinzhouensis</name>
    <dbReference type="NCBI Taxonomy" id="2603253"/>
    <lineage>
        <taxon>Bacteria</taxon>
        <taxon>Pseudomonadati</taxon>
        <taxon>Bacteroidota</taxon>
        <taxon>Cytophagia</taxon>
        <taxon>Cytophagales</taxon>
        <taxon>Hymenobacteraceae</taxon>
        <taxon>Pontibacter</taxon>
    </lineage>
</organism>
<dbReference type="AlphaFoldDB" id="A0A5C8KAZ6"/>
<dbReference type="PANTHER" id="PTHR38477:SF1">
    <property type="entry name" value="MUREIN L,D-TRANSPEPTIDASE CATALYTIC DOMAIN FAMILY PROTEIN"/>
    <property type="match status" value="1"/>
</dbReference>
<proteinExistence type="predicted"/>
<name>A0A5C8KAZ6_9BACT</name>
<dbReference type="InterPro" id="IPR032676">
    <property type="entry name" value="YkuD_2"/>
</dbReference>
<evidence type="ECO:0000256" key="1">
    <source>
        <dbReference type="SAM" id="SignalP"/>
    </source>
</evidence>
<evidence type="ECO:0000313" key="3">
    <source>
        <dbReference type="Proteomes" id="UP000321926"/>
    </source>
</evidence>
<dbReference type="Proteomes" id="UP000321926">
    <property type="component" value="Unassembled WGS sequence"/>
</dbReference>
<feature type="signal peptide" evidence="1">
    <location>
        <begin position="1"/>
        <end position="21"/>
    </location>
</feature>
<dbReference type="EMBL" id="VRTY01000035">
    <property type="protein sequence ID" value="TXK46397.1"/>
    <property type="molecule type" value="Genomic_DNA"/>
</dbReference>
<comment type="caution">
    <text evidence="2">The sequence shown here is derived from an EMBL/GenBank/DDBJ whole genome shotgun (WGS) entry which is preliminary data.</text>
</comment>
<dbReference type="Pfam" id="PF13645">
    <property type="entry name" value="YkuD_2"/>
    <property type="match status" value="1"/>
</dbReference>
<keyword evidence="1" id="KW-0732">Signal</keyword>
<reference evidence="2 3" key="1">
    <citation type="submission" date="2019-08" db="EMBL/GenBank/DDBJ databases">
        <authorList>
            <person name="Shi S."/>
        </authorList>
    </citation>
    <scope>NUCLEOTIDE SEQUENCE [LARGE SCALE GENOMIC DNA]</scope>
    <source>
        <strain evidence="2 3">GY10130</strain>
    </source>
</reference>
<evidence type="ECO:0000313" key="2">
    <source>
        <dbReference type="EMBL" id="TXK46397.1"/>
    </source>
</evidence>
<dbReference type="OrthoDB" id="9815195at2"/>
<keyword evidence="3" id="KW-1185">Reference proteome</keyword>
<protein>
    <submittedName>
        <fullName evidence="2">Murein L,D-transpeptidase catalytic domain family protein</fullName>
    </submittedName>
</protein>
<dbReference type="PANTHER" id="PTHR38477">
    <property type="entry name" value="HYPOTHETICAL EXPORTED PROTEIN"/>
    <property type="match status" value="1"/>
</dbReference>